<protein>
    <submittedName>
        <fullName evidence="5">Planctomycete cytochrome C</fullName>
    </submittedName>
</protein>
<dbReference type="PANTHER" id="PTHR35889:SF3">
    <property type="entry name" value="F-BOX DOMAIN-CONTAINING PROTEIN"/>
    <property type="match status" value="1"/>
</dbReference>
<dbReference type="Pfam" id="PF07583">
    <property type="entry name" value="PSCyt2"/>
    <property type="match status" value="1"/>
</dbReference>
<evidence type="ECO:0000313" key="5">
    <source>
        <dbReference type="EMBL" id="QDU28178.1"/>
    </source>
</evidence>
<feature type="domain" description="Cytochrome C Planctomycete-type" evidence="4">
    <location>
        <begin position="89"/>
        <end position="149"/>
    </location>
</feature>
<proteinExistence type="predicted"/>
<gene>
    <name evidence="5" type="ORF">ETAA8_32780</name>
</gene>
<dbReference type="InterPro" id="IPR022655">
    <property type="entry name" value="DUF1553"/>
</dbReference>
<dbReference type="SUPFAM" id="SSF46626">
    <property type="entry name" value="Cytochrome c"/>
    <property type="match status" value="1"/>
</dbReference>
<evidence type="ECO:0000313" key="6">
    <source>
        <dbReference type="Proteomes" id="UP000315017"/>
    </source>
</evidence>
<dbReference type="KEGG" id="aagg:ETAA8_32780"/>
<keyword evidence="6" id="KW-1185">Reference proteome</keyword>
<name>A0A517YD71_9BACT</name>
<dbReference type="Pfam" id="PF07635">
    <property type="entry name" value="PSCyt1"/>
    <property type="match status" value="1"/>
</dbReference>
<feature type="region of interest" description="Disordered" evidence="1">
    <location>
        <begin position="108"/>
        <end position="127"/>
    </location>
</feature>
<dbReference type="InterPro" id="IPR036909">
    <property type="entry name" value="Cyt_c-like_dom_sf"/>
</dbReference>
<dbReference type="Pfam" id="PF07587">
    <property type="entry name" value="PSD1"/>
    <property type="match status" value="1"/>
</dbReference>
<evidence type="ECO:0000259" key="3">
    <source>
        <dbReference type="Pfam" id="PF07587"/>
    </source>
</evidence>
<dbReference type="PANTHER" id="PTHR35889">
    <property type="entry name" value="CYCLOINULO-OLIGOSACCHARIDE FRUCTANOTRANSFERASE-RELATED"/>
    <property type="match status" value="1"/>
</dbReference>
<dbReference type="AlphaFoldDB" id="A0A517YD71"/>
<reference evidence="5 6" key="1">
    <citation type="submission" date="2019-02" db="EMBL/GenBank/DDBJ databases">
        <title>Deep-cultivation of Planctomycetes and their phenomic and genomic characterization uncovers novel biology.</title>
        <authorList>
            <person name="Wiegand S."/>
            <person name="Jogler M."/>
            <person name="Boedeker C."/>
            <person name="Pinto D."/>
            <person name="Vollmers J."/>
            <person name="Rivas-Marin E."/>
            <person name="Kohn T."/>
            <person name="Peeters S.H."/>
            <person name="Heuer A."/>
            <person name="Rast P."/>
            <person name="Oberbeckmann S."/>
            <person name="Bunk B."/>
            <person name="Jeske O."/>
            <person name="Meyerdierks A."/>
            <person name="Storesund J.E."/>
            <person name="Kallscheuer N."/>
            <person name="Luecker S."/>
            <person name="Lage O.M."/>
            <person name="Pohl T."/>
            <person name="Merkel B.J."/>
            <person name="Hornburger P."/>
            <person name="Mueller R.-W."/>
            <person name="Bruemmer F."/>
            <person name="Labrenz M."/>
            <person name="Spormann A.M."/>
            <person name="Op den Camp H."/>
            <person name="Overmann J."/>
            <person name="Amann R."/>
            <person name="Jetten M.S.M."/>
            <person name="Mascher T."/>
            <person name="Medema M.H."/>
            <person name="Devos D.P."/>
            <person name="Kaster A.-K."/>
            <person name="Ovreas L."/>
            <person name="Rohde M."/>
            <person name="Galperin M.Y."/>
            <person name="Jogler C."/>
        </authorList>
    </citation>
    <scope>NUCLEOTIDE SEQUENCE [LARGE SCALE GENOMIC DNA]</scope>
    <source>
        <strain evidence="5 6">ETA_A8</strain>
    </source>
</reference>
<dbReference type="Proteomes" id="UP000315017">
    <property type="component" value="Chromosome"/>
</dbReference>
<dbReference type="GO" id="GO:0020037">
    <property type="term" value="F:heme binding"/>
    <property type="evidence" value="ECO:0007669"/>
    <property type="project" value="InterPro"/>
</dbReference>
<sequence length="1089" mass="120875">MFQRGEHWLPQHFELCCGLPPTLSCHGYTPMNSLVRICRVLPGWSRLSLLLLAGLGFAGVSLPGETAGQEQPAKIDYNRQIRSILSDKCYRCHGPDAAERKGGFRLDERESAVKPADSGEHPIVPGKPAQSELLRRIMSDDLDVQMPPPSLNKKLTAEEEDLLKAWIAAGADFQQHWSFVPPRQPALPVVKDRGWTANSIDHFILAKLEKAGLTPSPAAGREMLIRRVTLDLTGLPPTIAEVDDYVGNRSPDAYEQTVDRLLASPYFGERLAVDWLDASRFADTHGYHIDSGRNMTRWREYVIESFNQNLPYDRFTLEQLAGDLLPATGDETLDLRQKIASGFNRNHMINFEGGAIADEYLTAYIIDRVNTTSTIYLGLTVGCSQCHDHKYDPITQRDFYQLFAFFNAVPEKGLDGSKGNAAPLLKTPTTFQQNELQRIATRMQAIQQELAGDLPAANAEQARWEQTALAKKEVKWQVAEKAAAKSRGGASVKELDDHSLLFGGANGVTELLEFNFYAPLPKITAIRVEALADDSFKGKGPGRSINGNFVLTDVRIEAAAENDTFAAVGIKAAAADYEQETFPLAKAFDADPKSGWAIHPETGKDHSAVFHLLEPIAASEAARVKLSLAFESSFAQHQMGRVRISVTDAEQPIARAPMPAKIARFLQQSRDSRSTAEQLEVTTYFRNYVSQSLSTLRDELTQLTQLQTQLEQAIPTTMVMQELPEARPTYLLMRGAYDKPDKNQPVSAQVPSFLTPLPAKAPKNRLGLANWLIDPAHPLMSRVTVNRYWQLVFGTGLVKTADDFGSQGDSPSHPELLDWLATDFVGTTSQRTTDWDVKHLVRQLVTSSTYRQTSAASPQSRAGDHENRLLSRGPRFRLQAEFIRDQALYSSGLLDRHIGGKSVSPYQPAGLWEELMSRADNDKWTAQKYSQSHGVDLYRRTMYTFWKRTCPPASLATFDAPDREICTVKRSRTNTPLQALVAMNDPTYVEAARLLAERAMKTGGSTPDQRLTYLFRTVLARAPSEQEIVVLKNLYSRQLVHFGKNADEAGQLLKVGEYPADATLSATELAAWTMVASAILNTDEALSKG</sequence>
<evidence type="ECO:0000259" key="2">
    <source>
        <dbReference type="Pfam" id="PF07583"/>
    </source>
</evidence>
<evidence type="ECO:0000259" key="4">
    <source>
        <dbReference type="Pfam" id="PF07635"/>
    </source>
</evidence>
<dbReference type="GO" id="GO:0009055">
    <property type="term" value="F:electron transfer activity"/>
    <property type="evidence" value="ECO:0007669"/>
    <property type="project" value="InterPro"/>
</dbReference>
<dbReference type="InterPro" id="IPR011429">
    <property type="entry name" value="Cyt_c_Planctomycete-type"/>
</dbReference>
<dbReference type="InterPro" id="IPR011444">
    <property type="entry name" value="DUF1549"/>
</dbReference>
<dbReference type="EMBL" id="CP036274">
    <property type="protein sequence ID" value="QDU28178.1"/>
    <property type="molecule type" value="Genomic_DNA"/>
</dbReference>
<evidence type="ECO:0000256" key="1">
    <source>
        <dbReference type="SAM" id="MobiDB-lite"/>
    </source>
</evidence>
<feature type="domain" description="DUF1549" evidence="2">
    <location>
        <begin position="200"/>
        <end position="409"/>
    </location>
</feature>
<feature type="domain" description="DUF1553" evidence="3">
    <location>
        <begin position="764"/>
        <end position="1034"/>
    </location>
</feature>
<feature type="compositionally biased region" description="Basic and acidic residues" evidence="1">
    <location>
        <begin position="108"/>
        <end position="120"/>
    </location>
</feature>
<accession>A0A517YD71</accession>
<organism evidence="5 6">
    <name type="scientific">Anatilimnocola aggregata</name>
    <dbReference type="NCBI Taxonomy" id="2528021"/>
    <lineage>
        <taxon>Bacteria</taxon>
        <taxon>Pseudomonadati</taxon>
        <taxon>Planctomycetota</taxon>
        <taxon>Planctomycetia</taxon>
        <taxon>Pirellulales</taxon>
        <taxon>Pirellulaceae</taxon>
        <taxon>Anatilimnocola</taxon>
    </lineage>
</organism>